<evidence type="ECO:0000313" key="2">
    <source>
        <dbReference type="Proteomes" id="UP001300012"/>
    </source>
</evidence>
<gene>
    <name evidence="1" type="ORF">NV381_03530</name>
</gene>
<keyword evidence="2" id="KW-1185">Reference proteome</keyword>
<sequence>MLKHHEKFVENVIKNIQDDERFVGILAGGSMINNSMDQFSDLDLILVYEPTYKEDIMMNRLQIANKFGHLLAGFTGEHVGEPRVLICLYKAPLHVDLKFLTIEELKVGVEKPLVMWQRDSSLSQLVNETNYSFPYPDFQWIEDRFWVWVHYGATKLGRGELFELIDFLSFVRGTVIGPLVLMNNNLLPRGVRKIEMNAPDFIEALEKTVAIHEKESCYNAMKSTISLYLNFRQGYEGDIQIKSEAQQESIKYLEDVYGGMQKSIF</sequence>
<dbReference type="Pfam" id="PF04439">
    <property type="entry name" value="Adenyl_transf"/>
    <property type="match status" value="1"/>
</dbReference>
<organism evidence="1 2">
    <name type="scientific">Paenibacillus radicis</name>
    <name type="common">ex Xue et al. 2023</name>
    <dbReference type="NCBI Taxonomy" id="2972489"/>
    <lineage>
        <taxon>Bacteria</taxon>
        <taxon>Bacillati</taxon>
        <taxon>Bacillota</taxon>
        <taxon>Bacilli</taxon>
        <taxon>Bacillales</taxon>
        <taxon>Paenibacillaceae</taxon>
        <taxon>Paenibacillus</taxon>
    </lineage>
</organism>
<evidence type="ECO:0000313" key="1">
    <source>
        <dbReference type="EMBL" id="MCR8630268.1"/>
    </source>
</evidence>
<dbReference type="RefSeq" id="WP_258211887.1">
    <property type="nucleotide sequence ID" value="NZ_JANQBD010000002.1"/>
</dbReference>
<dbReference type="EMBL" id="JANQBD010000002">
    <property type="protein sequence ID" value="MCR8630268.1"/>
    <property type="molecule type" value="Genomic_DNA"/>
</dbReference>
<dbReference type="Proteomes" id="UP001300012">
    <property type="component" value="Unassembled WGS sequence"/>
</dbReference>
<dbReference type="InterPro" id="IPR043519">
    <property type="entry name" value="NT_sf"/>
</dbReference>
<dbReference type="SUPFAM" id="SSF81301">
    <property type="entry name" value="Nucleotidyltransferase"/>
    <property type="match status" value="1"/>
</dbReference>
<dbReference type="Gene3D" id="1.20.120.330">
    <property type="entry name" value="Nucleotidyltransferases domain 2"/>
    <property type="match status" value="1"/>
</dbReference>
<accession>A0ABT1YDH6</accession>
<proteinExistence type="predicted"/>
<dbReference type="Gene3D" id="3.30.460.10">
    <property type="entry name" value="Beta Polymerase, domain 2"/>
    <property type="match status" value="1"/>
</dbReference>
<dbReference type="InterPro" id="IPR007530">
    <property type="entry name" value="Aminoglycoside_adenylylTfrase"/>
</dbReference>
<comment type="caution">
    <text evidence="1">The sequence shown here is derived from an EMBL/GenBank/DDBJ whole genome shotgun (WGS) entry which is preliminary data.</text>
</comment>
<reference evidence="1 2" key="1">
    <citation type="submission" date="2022-08" db="EMBL/GenBank/DDBJ databases">
        <title>Paenibacillus endoradicis sp. nov., Paenibacillus radicibacter sp. nov and Paenibacillus pararadicis sp. nov., three cold-adapted plant growth-promoting bacteria isolated from root of Larix gmelinii in Great Khingan.</title>
        <authorList>
            <person name="Xue H."/>
        </authorList>
    </citation>
    <scope>NUCLEOTIDE SEQUENCE [LARGE SCALE GENOMIC DNA]</scope>
    <source>
        <strain evidence="1 2">N5-1-1-5</strain>
    </source>
</reference>
<protein>
    <submittedName>
        <fullName evidence="1">Aminoglycoside 6-adenylyltransferase</fullName>
    </submittedName>
</protein>
<name>A0ABT1YDH6_9BACL</name>